<dbReference type="GO" id="GO:0008017">
    <property type="term" value="F:microtubule binding"/>
    <property type="evidence" value="ECO:0007669"/>
    <property type="project" value="TreeGrafter"/>
</dbReference>
<reference evidence="2" key="1">
    <citation type="submission" date="2021-02" db="EMBL/GenBank/DDBJ databases">
        <authorList>
            <person name="Nowell W R."/>
        </authorList>
    </citation>
    <scope>NUCLEOTIDE SEQUENCE</scope>
</reference>
<dbReference type="Proteomes" id="UP000663882">
    <property type="component" value="Unassembled WGS sequence"/>
</dbReference>
<gene>
    <name evidence="2" type="ORF">RFH988_LOCUS38228</name>
</gene>
<dbReference type="InterPro" id="IPR010441">
    <property type="entry name" value="CH_2"/>
</dbReference>
<dbReference type="FunFam" id="1.10.418.10:FF:000059">
    <property type="entry name" value="RIKEN cDNA 6430531B16 gene"/>
    <property type="match status" value="1"/>
</dbReference>
<feature type="domain" description="Calponin-homology (CH)" evidence="1">
    <location>
        <begin position="20"/>
        <end position="125"/>
    </location>
</feature>
<dbReference type="PANTHER" id="PTHR12509">
    <property type="entry name" value="SPERMATOGENESIS-ASSOCIATED 4-RELATED"/>
    <property type="match status" value="1"/>
</dbReference>
<dbReference type="SUPFAM" id="SSF47576">
    <property type="entry name" value="Calponin-homology domain, CH-domain"/>
    <property type="match status" value="1"/>
</dbReference>
<dbReference type="AlphaFoldDB" id="A0A815S6B3"/>
<sequence>MSDASFETMNGHKLLPHYQTTAYYDILAWLDTIPLSRSVRNLDADFGDGILVAEIIAYFFPEYVDLDMFIIARNMSQRTKNWRILNSDVLPKLSLHAPGTVVHDITNGDNRAVELFLLHLREKIEEHLIRTGRKSRLQWETWRSYNVERYRLPQLLMTPRTPRRMGLLPNYGSFNRGGGRHIDPYLHDDALRAKDEEIDVLRGKLKRCEHIIKTKDKRIHELEERLEKIKPKRPSP</sequence>
<dbReference type="InterPro" id="IPR001715">
    <property type="entry name" value="CH_dom"/>
</dbReference>
<dbReference type="InterPro" id="IPR052111">
    <property type="entry name" value="Spermatogenesis_Ciliary_MAP"/>
</dbReference>
<dbReference type="OrthoDB" id="193300at2759"/>
<protein>
    <recommendedName>
        <fullName evidence="1">Calponin-homology (CH) domain-containing protein</fullName>
    </recommendedName>
</protein>
<evidence type="ECO:0000313" key="3">
    <source>
        <dbReference type="Proteomes" id="UP000663882"/>
    </source>
</evidence>
<evidence type="ECO:0000259" key="1">
    <source>
        <dbReference type="PROSITE" id="PS50021"/>
    </source>
</evidence>
<proteinExistence type="predicted"/>
<name>A0A815S6B3_9BILA</name>
<organism evidence="2 3">
    <name type="scientific">Rotaria sordida</name>
    <dbReference type="NCBI Taxonomy" id="392033"/>
    <lineage>
        <taxon>Eukaryota</taxon>
        <taxon>Metazoa</taxon>
        <taxon>Spiralia</taxon>
        <taxon>Gnathifera</taxon>
        <taxon>Rotifera</taxon>
        <taxon>Eurotatoria</taxon>
        <taxon>Bdelloidea</taxon>
        <taxon>Philodinida</taxon>
        <taxon>Philodinidae</taxon>
        <taxon>Rotaria</taxon>
    </lineage>
</organism>
<accession>A0A815S6B3</accession>
<dbReference type="Gene3D" id="1.10.418.10">
    <property type="entry name" value="Calponin-like domain"/>
    <property type="match status" value="1"/>
</dbReference>
<dbReference type="GO" id="GO:0051493">
    <property type="term" value="P:regulation of cytoskeleton organization"/>
    <property type="evidence" value="ECO:0007669"/>
    <property type="project" value="TreeGrafter"/>
</dbReference>
<dbReference type="GO" id="GO:0005930">
    <property type="term" value="C:axoneme"/>
    <property type="evidence" value="ECO:0007669"/>
    <property type="project" value="TreeGrafter"/>
</dbReference>
<evidence type="ECO:0000313" key="2">
    <source>
        <dbReference type="EMBL" id="CAF1486684.1"/>
    </source>
</evidence>
<dbReference type="PANTHER" id="PTHR12509:SF9">
    <property type="entry name" value="SPERM FLAGELLAR PROTEIN 1 ISOFORM X1"/>
    <property type="match status" value="1"/>
</dbReference>
<comment type="caution">
    <text evidence="2">The sequence shown here is derived from an EMBL/GenBank/DDBJ whole genome shotgun (WGS) entry which is preliminary data.</text>
</comment>
<dbReference type="InterPro" id="IPR036872">
    <property type="entry name" value="CH_dom_sf"/>
</dbReference>
<dbReference type="Pfam" id="PF06294">
    <property type="entry name" value="CH_2"/>
    <property type="match status" value="1"/>
</dbReference>
<dbReference type="EMBL" id="CAJNOO010008865">
    <property type="protein sequence ID" value="CAF1486684.1"/>
    <property type="molecule type" value="Genomic_DNA"/>
</dbReference>
<dbReference type="PROSITE" id="PS50021">
    <property type="entry name" value="CH"/>
    <property type="match status" value="1"/>
</dbReference>